<keyword evidence="2" id="KW-0812">Transmembrane</keyword>
<evidence type="ECO:0000256" key="2">
    <source>
        <dbReference type="SAM" id="Phobius"/>
    </source>
</evidence>
<feature type="compositionally biased region" description="Low complexity" evidence="1">
    <location>
        <begin position="320"/>
        <end position="332"/>
    </location>
</feature>
<evidence type="ECO:0000313" key="4">
    <source>
        <dbReference type="EMBL" id="QQK39773.1"/>
    </source>
</evidence>
<feature type="transmembrane region" description="Helical" evidence="2">
    <location>
        <begin position="229"/>
        <end position="255"/>
    </location>
</feature>
<evidence type="ECO:0000256" key="3">
    <source>
        <dbReference type="SAM" id="SignalP"/>
    </source>
</evidence>
<keyword evidence="3" id="KW-0732">Signal</keyword>
<keyword evidence="2" id="KW-1133">Transmembrane helix</keyword>
<reference evidence="4 5" key="1">
    <citation type="submission" date="2020-08" db="EMBL/GenBank/DDBJ databases">
        <title>The completed genome sequence of the pathogenic ascomycete fungus Penicillium digitatum.</title>
        <authorList>
            <person name="Wang M."/>
        </authorList>
    </citation>
    <scope>NUCLEOTIDE SEQUENCE [LARGE SCALE GENOMIC DNA]</scope>
    <source>
        <strain evidence="4 5">PdW03</strain>
    </source>
</reference>
<organism evidence="4 5">
    <name type="scientific">Penicillium digitatum</name>
    <name type="common">Green mold</name>
    <dbReference type="NCBI Taxonomy" id="36651"/>
    <lineage>
        <taxon>Eukaryota</taxon>
        <taxon>Fungi</taxon>
        <taxon>Dikarya</taxon>
        <taxon>Ascomycota</taxon>
        <taxon>Pezizomycotina</taxon>
        <taxon>Eurotiomycetes</taxon>
        <taxon>Eurotiomycetidae</taxon>
        <taxon>Eurotiales</taxon>
        <taxon>Aspergillaceae</taxon>
        <taxon>Penicillium</taxon>
    </lineage>
</organism>
<dbReference type="RefSeq" id="XP_014530495.1">
    <property type="nucleotide sequence ID" value="XM_014675009.1"/>
</dbReference>
<dbReference type="GeneID" id="26237138"/>
<dbReference type="OMA" id="DVNWGLY"/>
<dbReference type="KEGG" id="pdp:PDIP_88240"/>
<name>A0A7T6XEN9_PENDI</name>
<evidence type="ECO:0000256" key="1">
    <source>
        <dbReference type="SAM" id="MobiDB-lite"/>
    </source>
</evidence>
<protein>
    <submittedName>
        <fullName evidence="4">Chitin synthesis regulation, Congo red resistance, RCR protein</fullName>
    </submittedName>
</protein>
<evidence type="ECO:0000313" key="5">
    <source>
        <dbReference type="Proteomes" id="UP000595662"/>
    </source>
</evidence>
<feature type="signal peptide" evidence="3">
    <location>
        <begin position="1"/>
        <end position="33"/>
    </location>
</feature>
<gene>
    <name evidence="4" type="ORF">Pdw03_2627</name>
</gene>
<feature type="region of interest" description="Disordered" evidence="1">
    <location>
        <begin position="314"/>
        <end position="395"/>
    </location>
</feature>
<dbReference type="VEuPathDB" id="FungiDB:PDIP_88240"/>
<accession>A0A7T6XEN9</accession>
<sequence length="395" mass="43690">MLGLSDGSSRSFRVLPLVLAVILLNSPAPVVFGLKTTQGSPCTDVCGTITNTTSSEITCVDQSYNRTSVGERFKNCVSCQLDSKFNDEDTGESDVNWGLYNLRYAFSTCVFGSPDSISNLSSPCPVACDGVRVAVETNIEDPDTSNLDSWCDAPSFADNVVNTCEFCYNLTTSQVYMANFLESIRYNCHFKTVTGKTFDIAPTRIFTQSLLPSSLSLTTPFSKISKLDLAVVIAVPVIGFLILVVMIATCCFFFFRYKRKKAHRSRQAANPYNHWNGALPTSVQQQQAWAEQQMYNPGGYGQGAGFGFVDNDGRGQELAYGHGQDQQYQQHFQGHDKPGFSQEIIEESAQQPQQELAQGPGHTHTFEQNQKGQHPEAPAHPQVLEPDRKDPQQWQ</sequence>
<dbReference type="AlphaFoldDB" id="A0A7T6XEN9"/>
<dbReference type="EMBL" id="CP060774">
    <property type="protein sequence ID" value="QQK39773.1"/>
    <property type="molecule type" value="Genomic_DNA"/>
</dbReference>
<dbReference type="Proteomes" id="UP000595662">
    <property type="component" value="Chromosome 1"/>
</dbReference>
<proteinExistence type="predicted"/>
<feature type="chain" id="PRO_5031471404" evidence="3">
    <location>
        <begin position="34"/>
        <end position="395"/>
    </location>
</feature>
<keyword evidence="2" id="KW-0472">Membrane</keyword>
<feature type="compositionally biased region" description="Basic and acidic residues" evidence="1">
    <location>
        <begin position="385"/>
        <end position="395"/>
    </location>
</feature>